<dbReference type="AlphaFoldDB" id="A0A9E4KDK8"/>
<name>A0A9E4KDK8_9GAMM</name>
<proteinExistence type="predicted"/>
<dbReference type="EMBL" id="JAEPCM010000354">
    <property type="protein sequence ID" value="MCG7946789.1"/>
    <property type="molecule type" value="Genomic_DNA"/>
</dbReference>
<organism evidence="1 2">
    <name type="scientific">Candidatus Thiodiazotropha taylori</name>
    <dbReference type="NCBI Taxonomy" id="2792791"/>
    <lineage>
        <taxon>Bacteria</taxon>
        <taxon>Pseudomonadati</taxon>
        <taxon>Pseudomonadota</taxon>
        <taxon>Gammaproteobacteria</taxon>
        <taxon>Chromatiales</taxon>
        <taxon>Sedimenticolaceae</taxon>
        <taxon>Candidatus Thiodiazotropha</taxon>
    </lineage>
</organism>
<dbReference type="Proteomes" id="UP000886667">
    <property type="component" value="Unassembled WGS sequence"/>
</dbReference>
<evidence type="ECO:0000313" key="2">
    <source>
        <dbReference type="Proteomes" id="UP000886667"/>
    </source>
</evidence>
<evidence type="ECO:0000313" key="1">
    <source>
        <dbReference type="EMBL" id="MCG7946789.1"/>
    </source>
</evidence>
<comment type="caution">
    <text evidence="1">The sequence shown here is derived from an EMBL/GenBank/DDBJ whole genome shotgun (WGS) entry which is preliminary data.</text>
</comment>
<sequence length="51" mass="5951">MWNHYTSPIANKLMSIVEDYGIDIFLGRGNPLPKIREHELNLLQRIVFLSP</sequence>
<accession>A0A9E4KDK8</accession>
<protein>
    <submittedName>
        <fullName evidence="1">Uncharacterized protein</fullName>
    </submittedName>
</protein>
<reference evidence="1" key="1">
    <citation type="journal article" date="2021" name="Proc. Natl. Acad. Sci. U.S.A.">
        <title>Global biogeography of chemosynthetic symbionts reveals both localized and globally distributed symbiont groups. .</title>
        <authorList>
            <person name="Osvatic J.T."/>
            <person name="Wilkins L.G.E."/>
            <person name="Leibrecht L."/>
            <person name="Leray M."/>
            <person name="Zauner S."/>
            <person name="Polzin J."/>
            <person name="Camacho Y."/>
            <person name="Gros O."/>
            <person name="van Gils J.A."/>
            <person name="Eisen J.A."/>
            <person name="Petersen J.M."/>
            <person name="Yuen B."/>
        </authorList>
    </citation>
    <scope>NUCLEOTIDE SEQUENCE</scope>
    <source>
        <strain evidence="1">MAGclacostrist064TRANS</strain>
    </source>
</reference>
<gene>
    <name evidence="1" type="ORF">JAZ07_10640</name>
</gene>